<sequence length="306" mass="34206">MSDNKLKIRIQIQQPKAPGAAKEPEVSEATETTETPIPDNDLQYTQQIFEEPPLDWRKIALALFLLVVISSVIGYLIFGRSDSTTDYNETFTDAENTPDITTNFNHFDDGNTVKSTPDLQSESDNVALDEPIQKSVQPNTLITKPKPGQAIKAAPMPPLPNVKPDYKADNAQQTLLHNNNSTTAPAANEPNPANHPQVARVQLTHAIRNREPADETNHIQLEQDTDATSIYFFVELHDFAGQEVTVNWYFEDELVSETQLQIAGNNWRTYANKLLNKESIGSWRTVLTDQEGNQLAEKHFVVSNGI</sequence>
<dbReference type="STRING" id="52441.SAMN05216302_100729"/>
<protein>
    <recommendedName>
        <fullName evidence="3">DUF2914 domain-containing protein</fullName>
    </recommendedName>
</protein>
<dbReference type="AlphaFoldDB" id="A0A1I3ZRI3"/>
<keyword evidence="2" id="KW-0812">Transmembrane</keyword>
<dbReference type="Proteomes" id="UP000199533">
    <property type="component" value="Unassembled WGS sequence"/>
</dbReference>
<dbReference type="RefSeq" id="WP_090698105.1">
    <property type="nucleotide sequence ID" value="NZ_FOSP01000007.1"/>
</dbReference>
<evidence type="ECO:0000259" key="3">
    <source>
        <dbReference type="Pfam" id="PF11141"/>
    </source>
</evidence>
<keyword evidence="5" id="KW-1185">Reference proteome</keyword>
<reference evidence="5" key="1">
    <citation type="submission" date="2016-10" db="EMBL/GenBank/DDBJ databases">
        <authorList>
            <person name="Varghese N."/>
            <person name="Submissions S."/>
        </authorList>
    </citation>
    <scope>NUCLEOTIDE SEQUENCE [LARGE SCALE GENOMIC DNA]</scope>
    <source>
        <strain evidence="5">Nm69</strain>
    </source>
</reference>
<evidence type="ECO:0000313" key="4">
    <source>
        <dbReference type="EMBL" id="SFK46774.1"/>
    </source>
</evidence>
<gene>
    <name evidence="4" type="ORF">SAMN05216302_100729</name>
</gene>
<evidence type="ECO:0000256" key="2">
    <source>
        <dbReference type="SAM" id="Phobius"/>
    </source>
</evidence>
<dbReference type="OrthoDB" id="8547710at2"/>
<dbReference type="EMBL" id="FOSP01000007">
    <property type="protein sequence ID" value="SFK46774.1"/>
    <property type="molecule type" value="Genomic_DNA"/>
</dbReference>
<dbReference type="InterPro" id="IPR022606">
    <property type="entry name" value="DUF2914"/>
</dbReference>
<keyword evidence="2" id="KW-1133">Transmembrane helix</keyword>
<feature type="transmembrane region" description="Helical" evidence="2">
    <location>
        <begin position="59"/>
        <end position="78"/>
    </location>
</feature>
<accession>A0A1I3ZRI3</accession>
<evidence type="ECO:0000256" key="1">
    <source>
        <dbReference type="SAM" id="MobiDB-lite"/>
    </source>
</evidence>
<name>A0A1I3ZRI3_9PROT</name>
<evidence type="ECO:0000313" key="5">
    <source>
        <dbReference type="Proteomes" id="UP000199533"/>
    </source>
</evidence>
<feature type="region of interest" description="Disordered" evidence="1">
    <location>
        <begin position="12"/>
        <end position="39"/>
    </location>
</feature>
<organism evidence="4 5">
    <name type="scientific">Nitrosomonas aestuarii</name>
    <dbReference type="NCBI Taxonomy" id="52441"/>
    <lineage>
        <taxon>Bacteria</taxon>
        <taxon>Pseudomonadati</taxon>
        <taxon>Pseudomonadota</taxon>
        <taxon>Betaproteobacteria</taxon>
        <taxon>Nitrosomonadales</taxon>
        <taxon>Nitrosomonadaceae</taxon>
        <taxon>Nitrosomonas</taxon>
    </lineage>
</organism>
<dbReference type="Pfam" id="PF11141">
    <property type="entry name" value="DUF2914"/>
    <property type="match status" value="1"/>
</dbReference>
<feature type="domain" description="DUF2914" evidence="3">
    <location>
        <begin position="242"/>
        <end position="302"/>
    </location>
</feature>
<proteinExistence type="predicted"/>
<keyword evidence="2" id="KW-0472">Membrane</keyword>